<dbReference type="EMBL" id="MU001681">
    <property type="protein sequence ID" value="KAF2457120.1"/>
    <property type="molecule type" value="Genomic_DNA"/>
</dbReference>
<keyword evidence="3" id="KW-1185">Reference proteome</keyword>
<evidence type="ECO:0000313" key="2">
    <source>
        <dbReference type="EMBL" id="KAF2457120.1"/>
    </source>
</evidence>
<name>A0A6A6NZH2_9PEZI</name>
<feature type="compositionally biased region" description="Basic residues" evidence="1">
    <location>
        <begin position="86"/>
        <end position="96"/>
    </location>
</feature>
<organism evidence="2 3">
    <name type="scientific">Lineolata rhizophorae</name>
    <dbReference type="NCBI Taxonomy" id="578093"/>
    <lineage>
        <taxon>Eukaryota</taxon>
        <taxon>Fungi</taxon>
        <taxon>Dikarya</taxon>
        <taxon>Ascomycota</taxon>
        <taxon>Pezizomycotina</taxon>
        <taxon>Dothideomycetes</taxon>
        <taxon>Dothideomycetes incertae sedis</taxon>
        <taxon>Lineolatales</taxon>
        <taxon>Lineolataceae</taxon>
        <taxon>Lineolata</taxon>
    </lineage>
</organism>
<feature type="region of interest" description="Disordered" evidence="1">
    <location>
        <begin position="141"/>
        <end position="182"/>
    </location>
</feature>
<dbReference type="AlphaFoldDB" id="A0A6A6NZH2"/>
<dbReference type="Proteomes" id="UP000799766">
    <property type="component" value="Unassembled WGS sequence"/>
</dbReference>
<feature type="compositionally biased region" description="Basic residues" evidence="1">
    <location>
        <begin position="156"/>
        <end position="172"/>
    </location>
</feature>
<evidence type="ECO:0000256" key="1">
    <source>
        <dbReference type="SAM" id="MobiDB-lite"/>
    </source>
</evidence>
<feature type="compositionally biased region" description="Basic residues" evidence="1">
    <location>
        <begin position="12"/>
        <end position="23"/>
    </location>
</feature>
<protein>
    <submittedName>
        <fullName evidence="2">Uncharacterized protein</fullName>
    </submittedName>
</protein>
<reference evidence="2" key="1">
    <citation type="journal article" date="2020" name="Stud. Mycol.">
        <title>101 Dothideomycetes genomes: a test case for predicting lifestyles and emergence of pathogens.</title>
        <authorList>
            <person name="Haridas S."/>
            <person name="Albert R."/>
            <person name="Binder M."/>
            <person name="Bloem J."/>
            <person name="Labutti K."/>
            <person name="Salamov A."/>
            <person name="Andreopoulos B."/>
            <person name="Baker S."/>
            <person name="Barry K."/>
            <person name="Bills G."/>
            <person name="Bluhm B."/>
            <person name="Cannon C."/>
            <person name="Castanera R."/>
            <person name="Culley D."/>
            <person name="Daum C."/>
            <person name="Ezra D."/>
            <person name="Gonzalez J."/>
            <person name="Henrissat B."/>
            <person name="Kuo A."/>
            <person name="Liang C."/>
            <person name="Lipzen A."/>
            <person name="Lutzoni F."/>
            <person name="Magnuson J."/>
            <person name="Mondo S."/>
            <person name="Nolan M."/>
            <person name="Ohm R."/>
            <person name="Pangilinan J."/>
            <person name="Park H.-J."/>
            <person name="Ramirez L."/>
            <person name="Alfaro M."/>
            <person name="Sun H."/>
            <person name="Tritt A."/>
            <person name="Yoshinaga Y."/>
            <person name="Zwiers L.-H."/>
            <person name="Turgeon B."/>
            <person name="Goodwin S."/>
            <person name="Spatafora J."/>
            <person name="Crous P."/>
            <person name="Grigoriev I."/>
        </authorList>
    </citation>
    <scope>NUCLEOTIDE SEQUENCE</scope>
    <source>
        <strain evidence="2">ATCC 16933</strain>
    </source>
</reference>
<feature type="compositionally biased region" description="Polar residues" evidence="1">
    <location>
        <begin position="30"/>
        <end position="40"/>
    </location>
</feature>
<gene>
    <name evidence="2" type="ORF">BDY21DRAFT_34751</name>
</gene>
<accession>A0A6A6NZH2</accession>
<sequence>MQQLSAFFMHAGRQRAKSRKRNDKSRSVEEATQATRTLFCSGTRFRDAADTRWKGKEEGEGKSGGGQDGGRERRGRHGFPPLVRGSHVRIGARRRTPPTAPVASSQQPPCLGHPLAEPVAALQCTPKPSVSAAVLNLLRHRDPSRTRSAPNDAYKARIRRSRRKASVRRIKRGPAGSEERLS</sequence>
<feature type="compositionally biased region" description="Basic and acidic residues" evidence="1">
    <location>
        <begin position="44"/>
        <end position="61"/>
    </location>
</feature>
<evidence type="ECO:0000313" key="3">
    <source>
        <dbReference type="Proteomes" id="UP000799766"/>
    </source>
</evidence>
<feature type="region of interest" description="Disordered" evidence="1">
    <location>
        <begin position="1"/>
        <end position="113"/>
    </location>
</feature>
<proteinExistence type="predicted"/>